<feature type="transmembrane region" description="Helical" evidence="5">
    <location>
        <begin position="97"/>
        <end position="118"/>
    </location>
</feature>
<keyword evidence="7" id="KW-1185">Reference proteome</keyword>
<dbReference type="GO" id="GO:0005886">
    <property type="term" value="C:plasma membrane"/>
    <property type="evidence" value="ECO:0007669"/>
    <property type="project" value="UniProtKB-SubCell"/>
</dbReference>
<evidence type="ECO:0000313" key="6">
    <source>
        <dbReference type="EMBL" id="SDL98983.1"/>
    </source>
</evidence>
<dbReference type="EMBL" id="FNHF01000001">
    <property type="protein sequence ID" value="SDL98983.1"/>
    <property type="molecule type" value="Genomic_DNA"/>
</dbReference>
<reference evidence="7" key="1">
    <citation type="submission" date="2016-10" db="EMBL/GenBank/DDBJ databases">
        <authorList>
            <person name="Varghese N."/>
            <person name="Submissions S."/>
        </authorList>
    </citation>
    <scope>NUCLEOTIDE SEQUENCE [LARGE SCALE GENOMIC DNA]</scope>
    <source>
        <strain evidence="7">CGMCC 1.6199</strain>
    </source>
</reference>
<dbReference type="InterPro" id="IPR010899">
    <property type="entry name" value="UPF0344"/>
</dbReference>
<keyword evidence="3 5" id="KW-1133">Transmembrane helix</keyword>
<accession>A0A1G9PKB9</accession>
<comment type="similarity">
    <text evidence="5">Belongs to the UPF0344 family.</text>
</comment>
<evidence type="ECO:0000256" key="2">
    <source>
        <dbReference type="ARBA" id="ARBA00022692"/>
    </source>
</evidence>
<keyword evidence="1 5" id="KW-1003">Cell membrane</keyword>
<keyword evidence="2 5" id="KW-0812">Transmembrane</keyword>
<comment type="subcellular location">
    <subcellularLocation>
        <location evidence="5">Cell membrane</location>
        <topology evidence="5">Multi-pass membrane protein</topology>
    </subcellularLocation>
</comment>
<dbReference type="STRING" id="482461.SAMN05216244_1461"/>
<evidence type="ECO:0000256" key="1">
    <source>
        <dbReference type="ARBA" id="ARBA00022475"/>
    </source>
</evidence>
<organism evidence="6 7">
    <name type="scientific">Sediminibacillus halophilus</name>
    <dbReference type="NCBI Taxonomy" id="482461"/>
    <lineage>
        <taxon>Bacteria</taxon>
        <taxon>Bacillati</taxon>
        <taxon>Bacillota</taxon>
        <taxon>Bacilli</taxon>
        <taxon>Bacillales</taxon>
        <taxon>Bacillaceae</taxon>
        <taxon>Sediminibacillus</taxon>
    </lineage>
</organism>
<dbReference type="Proteomes" id="UP000182347">
    <property type="component" value="Unassembled WGS sequence"/>
</dbReference>
<sequence length="124" mass="13964">MTTHLHITSWVLAFILFGLALMFYKQGKNKPAKILQMILRLDYLLILYSGGDLIMYYFQQSFMLGEVIVKGLAGIWVIAAMEMIAGKYSKGKPVMGVWVQFAIAVLIVLVLGFGRLPFGLHFMS</sequence>
<dbReference type="RefSeq" id="WP_074598115.1">
    <property type="nucleotide sequence ID" value="NZ_FNHF01000001.1"/>
</dbReference>
<feature type="transmembrane region" description="Helical" evidence="5">
    <location>
        <begin position="37"/>
        <end position="58"/>
    </location>
</feature>
<dbReference type="HAMAP" id="MF_01536">
    <property type="entry name" value="UPF0344"/>
    <property type="match status" value="1"/>
</dbReference>
<feature type="transmembrane region" description="Helical" evidence="5">
    <location>
        <begin position="6"/>
        <end position="25"/>
    </location>
</feature>
<evidence type="ECO:0000256" key="3">
    <source>
        <dbReference type="ARBA" id="ARBA00022989"/>
    </source>
</evidence>
<gene>
    <name evidence="6" type="ORF">SAMN05216244_1461</name>
</gene>
<dbReference type="AlphaFoldDB" id="A0A1G9PKB9"/>
<keyword evidence="4 5" id="KW-0472">Membrane</keyword>
<feature type="transmembrane region" description="Helical" evidence="5">
    <location>
        <begin position="64"/>
        <end position="85"/>
    </location>
</feature>
<evidence type="ECO:0000256" key="5">
    <source>
        <dbReference type="HAMAP-Rule" id="MF_01536"/>
    </source>
</evidence>
<dbReference type="OrthoDB" id="2365314at2"/>
<protein>
    <recommendedName>
        <fullName evidence="5">UPF0344 protein SAMN05216244_1461</fullName>
    </recommendedName>
</protein>
<evidence type="ECO:0000256" key="4">
    <source>
        <dbReference type="ARBA" id="ARBA00023136"/>
    </source>
</evidence>
<name>A0A1G9PKB9_9BACI</name>
<evidence type="ECO:0000313" key="7">
    <source>
        <dbReference type="Proteomes" id="UP000182347"/>
    </source>
</evidence>
<dbReference type="Pfam" id="PF07457">
    <property type="entry name" value="DUF1516"/>
    <property type="match status" value="1"/>
</dbReference>
<proteinExistence type="inferred from homology"/>